<dbReference type="EMBL" id="OBEA01000003">
    <property type="protein sequence ID" value="SNY51497.1"/>
    <property type="molecule type" value="Genomic_DNA"/>
</dbReference>
<keyword evidence="4" id="KW-1185">Reference proteome</keyword>
<accession>A0A285IUX6</accession>
<protein>
    <submittedName>
        <fullName evidence="2">Uncharacterized protein</fullName>
    </submittedName>
</protein>
<reference evidence="2 3" key="1">
    <citation type="submission" date="2017-09" db="EMBL/GenBank/DDBJ databases">
        <authorList>
            <person name="Ehlers B."/>
            <person name="Leendertz F.H."/>
        </authorList>
    </citation>
    <scope>NUCLEOTIDE SEQUENCE [LARGE SCALE GENOMIC DNA]</scope>
    <source>
        <strain evidence="2 3">CGMCC 1.12662</strain>
    </source>
</reference>
<evidence type="ECO:0000313" key="2">
    <source>
        <dbReference type="EMBL" id="SNY51497.1"/>
    </source>
</evidence>
<sequence>MIPAVPGQDAEPFHDILDGYFTLKESVRQLMARHQLSWAWLMLSHAPVMEIAGLAPDAPVPLHLRDTTYAGLIDAMTLTVVASGEGESHEAHLVGAGDWRWLDARAETSLPADIRLAEPAYLTGFGLSAKPNAKRITAEEVLADVPHLLSEASGFRPFSA</sequence>
<dbReference type="OrthoDB" id="7872244at2"/>
<evidence type="ECO:0000313" key="1">
    <source>
        <dbReference type="EMBL" id="PJE32085.1"/>
    </source>
</evidence>
<reference evidence="1 4" key="2">
    <citation type="journal article" date="2018" name="Int. J. Syst. Evol. Microbiol.">
        <title>Pseudooceanicola lipolyticus sp. nov., a marine alphaproteobacterium, reclassification of Oceanicola flagellatus as Pseudooceanicola flagellatus comb. nov. and emended description of the genus Pseudooceanicola.</title>
        <authorList>
            <person name="Huang M.-M."/>
            <person name="Guo L.-L."/>
            <person name="Wu Y.-H."/>
            <person name="Lai Q.-L."/>
            <person name="Shao Z.-Z."/>
            <person name="Wang C.-S."/>
            <person name="Wu M."/>
            <person name="Xu X.-W."/>
        </authorList>
    </citation>
    <scope>NUCLEOTIDE SEQUENCE [LARGE SCALE GENOMIC DNA]</scope>
    <source>
        <strain evidence="1 4">Ar-45</strain>
    </source>
</reference>
<dbReference type="Proteomes" id="UP000231702">
    <property type="component" value="Unassembled WGS sequence"/>
</dbReference>
<evidence type="ECO:0000313" key="4">
    <source>
        <dbReference type="Proteomes" id="UP000231702"/>
    </source>
</evidence>
<dbReference type="EMBL" id="PGTD01000007">
    <property type="protein sequence ID" value="PJE32085.1"/>
    <property type="molecule type" value="Genomic_DNA"/>
</dbReference>
<dbReference type="Proteomes" id="UP000231655">
    <property type="component" value="Unassembled WGS sequence"/>
</dbReference>
<name>A0A285IUX6_9RHOB</name>
<organism evidence="2 3">
    <name type="scientific">Pseudooceanicola antarcticus</name>
    <dbReference type="NCBI Taxonomy" id="1247613"/>
    <lineage>
        <taxon>Bacteria</taxon>
        <taxon>Pseudomonadati</taxon>
        <taxon>Pseudomonadota</taxon>
        <taxon>Alphaproteobacteria</taxon>
        <taxon>Rhodobacterales</taxon>
        <taxon>Paracoccaceae</taxon>
        <taxon>Pseudooceanicola</taxon>
    </lineage>
</organism>
<dbReference type="RefSeq" id="WP_097145859.1">
    <property type="nucleotide sequence ID" value="NZ_OBEA01000003.1"/>
</dbReference>
<gene>
    <name evidence="1" type="ORF">CVM39_03075</name>
    <name evidence="2" type="ORF">SAMN06297129_2146</name>
</gene>
<dbReference type="AlphaFoldDB" id="A0A285IUX6"/>
<proteinExistence type="predicted"/>
<evidence type="ECO:0000313" key="3">
    <source>
        <dbReference type="Proteomes" id="UP000231655"/>
    </source>
</evidence>